<gene>
    <name evidence="1" type="ORF">H5410_063582</name>
</gene>
<organism evidence="1 2">
    <name type="scientific">Solanum commersonii</name>
    <name type="common">Commerson's wild potato</name>
    <name type="synonym">Commerson's nightshade</name>
    <dbReference type="NCBI Taxonomy" id="4109"/>
    <lineage>
        <taxon>Eukaryota</taxon>
        <taxon>Viridiplantae</taxon>
        <taxon>Streptophyta</taxon>
        <taxon>Embryophyta</taxon>
        <taxon>Tracheophyta</taxon>
        <taxon>Spermatophyta</taxon>
        <taxon>Magnoliopsida</taxon>
        <taxon>eudicotyledons</taxon>
        <taxon>Gunneridae</taxon>
        <taxon>Pentapetalae</taxon>
        <taxon>asterids</taxon>
        <taxon>lamiids</taxon>
        <taxon>Solanales</taxon>
        <taxon>Solanaceae</taxon>
        <taxon>Solanoideae</taxon>
        <taxon>Solaneae</taxon>
        <taxon>Solanum</taxon>
    </lineage>
</organism>
<dbReference type="EMBL" id="JACXVP010000012">
    <property type="protein sequence ID" value="KAG5573816.1"/>
    <property type="molecule type" value="Genomic_DNA"/>
</dbReference>
<protein>
    <submittedName>
        <fullName evidence="1">Uncharacterized protein</fullName>
    </submittedName>
</protein>
<evidence type="ECO:0000313" key="1">
    <source>
        <dbReference type="EMBL" id="KAG5573816.1"/>
    </source>
</evidence>
<comment type="caution">
    <text evidence="1">The sequence shown here is derived from an EMBL/GenBank/DDBJ whole genome shotgun (WGS) entry which is preliminary data.</text>
</comment>
<reference evidence="1 2" key="1">
    <citation type="submission" date="2020-09" db="EMBL/GenBank/DDBJ databases">
        <title>De no assembly of potato wild relative species, Solanum commersonii.</title>
        <authorList>
            <person name="Cho K."/>
        </authorList>
    </citation>
    <scope>NUCLEOTIDE SEQUENCE [LARGE SCALE GENOMIC DNA]</scope>
    <source>
        <strain evidence="1">LZ3.2</strain>
        <tissue evidence="1">Leaf</tissue>
    </source>
</reference>
<accession>A0A9J5WFR0</accession>
<dbReference type="Proteomes" id="UP000824120">
    <property type="component" value="Chromosome 12"/>
</dbReference>
<dbReference type="AlphaFoldDB" id="A0A9J5WFR0"/>
<proteinExistence type="predicted"/>
<name>A0A9J5WFR0_SOLCO</name>
<sequence length="75" mass="8199">MEVERSLDFAKAFELLRPDRLLTPGKGDRGLFKGCKVIPVNTSLPNTSFWCWTRRLRGIGGGEAVHDGQGLNGVG</sequence>
<keyword evidence="2" id="KW-1185">Reference proteome</keyword>
<evidence type="ECO:0000313" key="2">
    <source>
        <dbReference type="Proteomes" id="UP000824120"/>
    </source>
</evidence>